<dbReference type="Proteomes" id="UP000702954">
    <property type="component" value="Unassembled WGS sequence"/>
</dbReference>
<evidence type="ECO:0000256" key="6">
    <source>
        <dbReference type="ARBA" id="ARBA00022449"/>
    </source>
</evidence>
<gene>
    <name evidence="15" type="ORF">EDD74_1147</name>
    <name evidence="14" type="ORF">FAEUMB_11810</name>
</gene>
<feature type="transmembrane region" description="Helical" evidence="13">
    <location>
        <begin position="109"/>
        <end position="134"/>
    </location>
</feature>
<proteinExistence type="inferred from homology"/>
<dbReference type="InterPro" id="IPR048279">
    <property type="entry name" value="MdtK-like"/>
</dbReference>
<dbReference type="PANTHER" id="PTHR43298">
    <property type="entry name" value="MULTIDRUG RESISTANCE PROTEIN NORM-RELATED"/>
    <property type="match status" value="1"/>
</dbReference>
<evidence type="ECO:0000256" key="10">
    <source>
        <dbReference type="ARBA" id="ARBA00023065"/>
    </source>
</evidence>
<organism evidence="15 16">
    <name type="scientific">Faecalimonas umbilicata</name>
    <dbReference type="NCBI Taxonomy" id="1912855"/>
    <lineage>
        <taxon>Bacteria</taxon>
        <taxon>Bacillati</taxon>
        <taxon>Bacillota</taxon>
        <taxon>Clostridia</taxon>
        <taxon>Lachnospirales</taxon>
        <taxon>Lachnospiraceae</taxon>
        <taxon>Faecalimonas</taxon>
    </lineage>
</organism>
<dbReference type="InterPro" id="IPR050222">
    <property type="entry name" value="MATE_MdtK"/>
</dbReference>
<protein>
    <recommendedName>
        <fullName evidence="4">Probable multidrug resistance protein NorM</fullName>
    </recommendedName>
    <alternativeName>
        <fullName evidence="12">Multidrug-efflux transporter</fullName>
    </alternativeName>
</protein>
<feature type="transmembrane region" description="Helical" evidence="13">
    <location>
        <begin position="342"/>
        <end position="362"/>
    </location>
</feature>
<dbReference type="PANTHER" id="PTHR43298:SF2">
    <property type="entry name" value="FMN_FAD EXPORTER YEEO-RELATED"/>
    <property type="match status" value="1"/>
</dbReference>
<dbReference type="GO" id="GO:0005886">
    <property type="term" value="C:plasma membrane"/>
    <property type="evidence" value="ECO:0007669"/>
    <property type="project" value="UniProtKB-SubCell"/>
</dbReference>
<feature type="transmembrane region" description="Helical" evidence="13">
    <location>
        <begin position="216"/>
        <end position="241"/>
    </location>
</feature>
<dbReference type="EMBL" id="SLZV01000014">
    <property type="protein sequence ID" value="TCS67775.1"/>
    <property type="molecule type" value="Genomic_DNA"/>
</dbReference>
<dbReference type="GO" id="GO:0015297">
    <property type="term" value="F:antiporter activity"/>
    <property type="evidence" value="ECO:0007669"/>
    <property type="project" value="UniProtKB-KW"/>
</dbReference>
<feature type="transmembrane region" description="Helical" evidence="13">
    <location>
        <begin position="70"/>
        <end position="89"/>
    </location>
</feature>
<feature type="transmembrane region" description="Helical" evidence="13">
    <location>
        <begin position="309"/>
        <end position="330"/>
    </location>
</feature>
<accession>A0A4R3JMX9</accession>
<keyword evidence="10" id="KW-0406">Ion transport</keyword>
<reference evidence="14 17" key="1">
    <citation type="journal article" date="2018" name="Int. J. Syst. Evol. Microbiol.">
        <title>Draft Genome Sequence of Faecalimonas umbilicata JCM 30896T, an Acetate-Producing Bacterium Isolated from Human Feces.</title>
        <authorList>
            <person name="Sakamoto M."/>
            <person name="Ikeyama N."/>
            <person name="Yuki M."/>
            <person name="Ohkuma M."/>
        </authorList>
    </citation>
    <scope>NUCLEOTIDE SEQUENCE [LARGE SCALE GENOMIC DNA]</scope>
    <source>
        <strain evidence="14 17">EGH7</strain>
    </source>
</reference>
<comment type="caution">
    <text evidence="15">The sequence shown here is derived from an EMBL/GenBank/DDBJ whole genome shotgun (WGS) entry which is preliminary data.</text>
</comment>
<dbReference type="EMBL" id="BHEO01000005">
    <property type="protein sequence ID" value="GBU04640.1"/>
    <property type="molecule type" value="Genomic_DNA"/>
</dbReference>
<evidence type="ECO:0000256" key="2">
    <source>
        <dbReference type="ARBA" id="ARBA00004651"/>
    </source>
</evidence>
<evidence type="ECO:0000256" key="3">
    <source>
        <dbReference type="ARBA" id="ARBA00010199"/>
    </source>
</evidence>
<evidence type="ECO:0000256" key="13">
    <source>
        <dbReference type="SAM" id="Phobius"/>
    </source>
</evidence>
<dbReference type="CDD" id="cd13137">
    <property type="entry name" value="MATE_NorM_like"/>
    <property type="match status" value="1"/>
</dbReference>
<dbReference type="PIRSF" id="PIRSF006603">
    <property type="entry name" value="DinF"/>
    <property type="match status" value="1"/>
</dbReference>
<evidence type="ECO:0000313" key="14">
    <source>
        <dbReference type="EMBL" id="GBU04640.1"/>
    </source>
</evidence>
<sequence length="476" mass="51545">MKMREKSRENHSGSQALAGHRKALFLTILALAWPTLLEQMLQTLVQYIDAAMVGRIGAEATATVGMSTSVTWLVNGPLFAMGIGFMAFISREMGAEAFDNVKRASVQAVIVTVVTGIGVGVLTLAVSPILPTWMGVDPAIKKDASLYFAIICLPMLFRSAIIIFGALLRAVGDTKTPMYVNVCMNLVNIVLNYLFIYDTRMIKIGGASVKMFGFGYGAVGAGIGTAVSFVVGGIFMTIALYKNRYVSPAGCEIRPEREIMEPCIRVGFPVAMERMATCLGHVVFASLVTGLGTVAFAAHSIALTVEQAFYIPGYGMQAAAATLAGNAIGAKDQKRLHELTRMLIVIILVIMTVSGALLFFMAPQLLQLFTKESDVIALGTVVLRMVAVSEPLFGVLIILEGIFNGVGDTVKPFYYALFSMWCVRVLGTFFCVKVFHLGLYAVWGCMIANNVCLGSLFILRYLRGGWNPLNKEKSRK</sequence>
<evidence type="ECO:0000256" key="9">
    <source>
        <dbReference type="ARBA" id="ARBA00022989"/>
    </source>
</evidence>
<evidence type="ECO:0000313" key="16">
    <source>
        <dbReference type="Proteomes" id="UP000294613"/>
    </source>
</evidence>
<dbReference type="InterPro" id="IPR002528">
    <property type="entry name" value="MATE_fam"/>
</dbReference>
<evidence type="ECO:0000256" key="7">
    <source>
        <dbReference type="ARBA" id="ARBA00022475"/>
    </source>
</evidence>
<dbReference type="RefSeq" id="WP_008976755.1">
    <property type="nucleotide sequence ID" value="NZ_BHEO01000005.1"/>
</dbReference>
<keyword evidence="11 13" id="KW-0472">Membrane</keyword>
<feature type="transmembrane region" description="Helical" evidence="13">
    <location>
        <begin position="282"/>
        <end position="303"/>
    </location>
</feature>
<feature type="transmembrane region" description="Helical" evidence="13">
    <location>
        <begin position="415"/>
        <end position="435"/>
    </location>
</feature>
<evidence type="ECO:0000256" key="12">
    <source>
        <dbReference type="ARBA" id="ARBA00031636"/>
    </source>
</evidence>
<feature type="transmembrane region" description="Helical" evidence="13">
    <location>
        <begin position="382"/>
        <end position="403"/>
    </location>
</feature>
<evidence type="ECO:0000313" key="17">
    <source>
        <dbReference type="Proteomes" id="UP000702954"/>
    </source>
</evidence>
<comment type="subcellular location">
    <subcellularLocation>
        <location evidence="2">Cell membrane</location>
        <topology evidence="2">Multi-pass membrane protein</topology>
    </subcellularLocation>
</comment>
<feature type="transmembrane region" description="Helical" evidence="13">
    <location>
        <begin position="178"/>
        <end position="196"/>
    </location>
</feature>
<dbReference type="AlphaFoldDB" id="A0A4R3JMX9"/>
<name>A0A4R3JMX9_9FIRM</name>
<evidence type="ECO:0000256" key="8">
    <source>
        <dbReference type="ARBA" id="ARBA00022692"/>
    </source>
</evidence>
<dbReference type="Proteomes" id="UP000294613">
    <property type="component" value="Unassembled WGS sequence"/>
</dbReference>
<keyword evidence="6" id="KW-0050">Antiport</keyword>
<reference evidence="15 16" key="2">
    <citation type="submission" date="2019-03" db="EMBL/GenBank/DDBJ databases">
        <title>Genomic Encyclopedia of Type Strains, Phase IV (KMG-IV): sequencing the most valuable type-strain genomes for metagenomic binning, comparative biology and taxonomic classification.</title>
        <authorList>
            <person name="Goeker M."/>
        </authorList>
    </citation>
    <scope>NUCLEOTIDE SEQUENCE [LARGE SCALE GENOMIC DNA]</scope>
    <source>
        <strain evidence="15 16">DSM 103426</strain>
    </source>
</reference>
<evidence type="ECO:0000256" key="5">
    <source>
        <dbReference type="ARBA" id="ARBA00022448"/>
    </source>
</evidence>
<keyword evidence="5" id="KW-0813">Transport</keyword>
<feature type="transmembrane region" description="Helical" evidence="13">
    <location>
        <begin position="441"/>
        <end position="462"/>
    </location>
</feature>
<evidence type="ECO:0000313" key="15">
    <source>
        <dbReference type="EMBL" id="TCS67775.1"/>
    </source>
</evidence>
<dbReference type="GO" id="GO:0006811">
    <property type="term" value="P:monoatomic ion transport"/>
    <property type="evidence" value="ECO:0007669"/>
    <property type="project" value="UniProtKB-KW"/>
</dbReference>
<keyword evidence="8 13" id="KW-0812">Transmembrane</keyword>
<evidence type="ECO:0000256" key="1">
    <source>
        <dbReference type="ARBA" id="ARBA00003408"/>
    </source>
</evidence>
<evidence type="ECO:0000256" key="4">
    <source>
        <dbReference type="ARBA" id="ARBA00020268"/>
    </source>
</evidence>
<keyword evidence="9 13" id="KW-1133">Transmembrane helix</keyword>
<comment type="function">
    <text evidence="1">Multidrug efflux pump.</text>
</comment>
<dbReference type="Pfam" id="PF01554">
    <property type="entry name" value="MatE"/>
    <property type="match status" value="2"/>
</dbReference>
<keyword evidence="7" id="KW-1003">Cell membrane</keyword>
<evidence type="ECO:0000256" key="11">
    <source>
        <dbReference type="ARBA" id="ARBA00023136"/>
    </source>
</evidence>
<feature type="transmembrane region" description="Helical" evidence="13">
    <location>
        <begin position="146"/>
        <end position="171"/>
    </location>
</feature>
<keyword evidence="17" id="KW-1185">Reference proteome</keyword>
<dbReference type="GO" id="GO:0042910">
    <property type="term" value="F:xenobiotic transmembrane transporter activity"/>
    <property type="evidence" value="ECO:0007669"/>
    <property type="project" value="InterPro"/>
</dbReference>
<dbReference type="NCBIfam" id="TIGR00797">
    <property type="entry name" value="matE"/>
    <property type="match status" value="1"/>
</dbReference>
<comment type="similarity">
    <text evidence="3">Belongs to the multi antimicrobial extrusion (MATE) (TC 2.A.66.1) family.</text>
</comment>